<evidence type="ECO:0000313" key="2">
    <source>
        <dbReference type="EMBL" id="AXG67181.1"/>
    </source>
</evidence>
<name>A0A384ZY63_9CAUD</name>
<dbReference type="Proteomes" id="UP000262440">
    <property type="component" value="Segment"/>
</dbReference>
<gene>
    <name evidence="2" type="ORF">AD1_137</name>
</gene>
<accession>A0A384ZY63</accession>
<keyword evidence="3" id="KW-1185">Reference proteome</keyword>
<feature type="compositionally biased region" description="Acidic residues" evidence="1">
    <location>
        <begin position="87"/>
        <end position="124"/>
    </location>
</feature>
<sequence length="140" mass="14874">MKTLSGSLAALAIVAARDGQWTDVARLLAQAACAPDAEDFLECELADNFEASCLVNSVSNASGMADSVAALSAALELNAEEEKAESLCDDEVISLNSDDDVEEEDELEDELEDEEEDDADDAIESDSSAPSTLIRLRLDD</sequence>
<proteinExistence type="predicted"/>
<feature type="region of interest" description="Disordered" evidence="1">
    <location>
        <begin position="83"/>
        <end position="140"/>
    </location>
</feature>
<protein>
    <submittedName>
        <fullName evidence="2">Uncharacterized protein</fullName>
    </submittedName>
</protein>
<evidence type="ECO:0000313" key="3">
    <source>
        <dbReference type="Proteomes" id="UP000262440"/>
    </source>
</evidence>
<dbReference type="EMBL" id="MH460463">
    <property type="protein sequence ID" value="AXG67181.1"/>
    <property type="molecule type" value="Genomic_DNA"/>
</dbReference>
<organism evidence="2 3">
    <name type="scientific">Dickeya phage vB_DsoM_AD1</name>
    <dbReference type="NCBI Taxonomy" id="2283029"/>
    <lineage>
        <taxon>Viruses</taxon>
        <taxon>Duplodnaviria</taxon>
        <taxon>Heunggongvirae</taxon>
        <taxon>Uroviricota</taxon>
        <taxon>Caudoviricetes</taxon>
        <taxon>Alexandravirus</taxon>
        <taxon>Alexandravirus AD1</taxon>
    </lineage>
</organism>
<evidence type="ECO:0000256" key="1">
    <source>
        <dbReference type="SAM" id="MobiDB-lite"/>
    </source>
</evidence>
<reference evidence="2 3" key="1">
    <citation type="journal article" date="2018" name="Front. Microbiol.">
        <title>Jumbo Bacteriophages Are Represented Within an Increasing Diversity of Environmental Viruses Infecting the Emerging Phytopathogen, Dickeya solani.</title>
        <authorList>
            <person name="Day A.W."/>
            <person name="Ahn J."/>
            <person name="Salmond G.P.C."/>
        </authorList>
    </citation>
    <scope>NUCLEOTIDE SEQUENCE [LARGE SCALE GENOMIC DNA]</scope>
</reference>